<comment type="similarity">
    <text evidence="2">Belongs to the HAD-like hydrolase superfamily. CbbY/CbbZ/Gph/YieH family.</text>
</comment>
<evidence type="ECO:0000256" key="2">
    <source>
        <dbReference type="ARBA" id="ARBA00006171"/>
    </source>
</evidence>
<dbReference type="InterPro" id="IPR036412">
    <property type="entry name" value="HAD-like_sf"/>
</dbReference>
<dbReference type="AlphaFoldDB" id="A0A1F6CXF5"/>
<dbReference type="Gene3D" id="3.40.50.1000">
    <property type="entry name" value="HAD superfamily/HAD-like"/>
    <property type="match status" value="1"/>
</dbReference>
<keyword evidence="3" id="KW-0479">Metal-binding</keyword>
<evidence type="ECO:0008006" key="8">
    <source>
        <dbReference type="Google" id="ProtNLM"/>
    </source>
</evidence>
<dbReference type="SUPFAM" id="SSF56784">
    <property type="entry name" value="HAD-like"/>
    <property type="match status" value="1"/>
</dbReference>
<evidence type="ECO:0000256" key="3">
    <source>
        <dbReference type="ARBA" id="ARBA00022723"/>
    </source>
</evidence>
<dbReference type="GO" id="GO:0046872">
    <property type="term" value="F:metal ion binding"/>
    <property type="evidence" value="ECO:0007669"/>
    <property type="project" value="UniProtKB-KW"/>
</dbReference>
<dbReference type="STRING" id="1798480.A2851_01205"/>
<dbReference type="CDD" id="cd07505">
    <property type="entry name" value="HAD_BPGM-like"/>
    <property type="match status" value="1"/>
</dbReference>
<gene>
    <name evidence="6" type="ORF">A2851_01205</name>
</gene>
<evidence type="ECO:0000256" key="1">
    <source>
        <dbReference type="ARBA" id="ARBA00001946"/>
    </source>
</evidence>
<organism evidence="6 7">
    <name type="scientific">Candidatus Kaiserbacteria bacterium RIFCSPHIGHO2_01_FULL_53_29</name>
    <dbReference type="NCBI Taxonomy" id="1798480"/>
    <lineage>
        <taxon>Bacteria</taxon>
        <taxon>Candidatus Kaiseribacteriota</taxon>
    </lineage>
</organism>
<dbReference type="InterPro" id="IPR051600">
    <property type="entry name" value="Beta-PGM-like"/>
</dbReference>
<dbReference type="PANTHER" id="PTHR46193:SF18">
    <property type="entry name" value="HEXITOL PHOSPHATASE B"/>
    <property type="match status" value="1"/>
</dbReference>
<reference evidence="6 7" key="1">
    <citation type="journal article" date="2016" name="Nat. Commun.">
        <title>Thousands of microbial genomes shed light on interconnected biogeochemical processes in an aquifer system.</title>
        <authorList>
            <person name="Anantharaman K."/>
            <person name="Brown C.T."/>
            <person name="Hug L.A."/>
            <person name="Sharon I."/>
            <person name="Castelle C.J."/>
            <person name="Probst A.J."/>
            <person name="Thomas B.C."/>
            <person name="Singh A."/>
            <person name="Wilkins M.J."/>
            <person name="Karaoz U."/>
            <person name="Brodie E.L."/>
            <person name="Williams K.H."/>
            <person name="Hubbard S.S."/>
            <person name="Banfield J.F."/>
        </authorList>
    </citation>
    <scope>NUCLEOTIDE SEQUENCE [LARGE SCALE GENOMIC DNA]</scope>
</reference>
<dbReference type="InterPro" id="IPR006439">
    <property type="entry name" value="HAD-SF_hydro_IA"/>
</dbReference>
<evidence type="ECO:0000256" key="5">
    <source>
        <dbReference type="ARBA" id="ARBA00023277"/>
    </source>
</evidence>
<evidence type="ECO:0000313" key="6">
    <source>
        <dbReference type="EMBL" id="OGG53797.1"/>
    </source>
</evidence>
<dbReference type="SFLD" id="SFLDS00003">
    <property type="entry name" value="Haloacid_Dehalogenase"/>
    <property type="match status" value="1"/>
</dbReference>
<comment type="cofactor">
    <cofactor evidence="1">
        <name>Mg(2+)</name>
        <dbReference type="ChEBI" id="CHEBI:18420"/>
    </cofactor>
</comment>
<keyword evidence="5" id="KW-0119">Carbohydrate metabolism</keyword>
<dbReference type="InterPro" id="IPR023198">
    <property type="entry name" value="PGP-like_dom2"/>
</dbReference>
<accession>A0A1F6CXF5</accession>
<name>A0A1F6CXF5_9BACT</name>
<dbReference type="Gene3D" id="1.10.150.240">
    <property type="entry name" value="Putative phosphatase, domain 2"/>
    <property type="match status" value="1"/>
</dbReference>
<sequence length="225" mass="25193">MEKFKGLIFDFNGVLLLDQELHDAIWKKTAFEITGRRLSDEEFKNVFHGRTNKGVLEYLFGSEIEPRELQRLATKKELLYQEVARGLGSEYRLAPGAPHLLDTLRQRNIPFTIATSSPKMNVGFFNEMLHLDTWFDMEKVVNDDGTFPGKPAPDIYLKAANILSLKPEDCVVIEDARSGIAAAYAAGIGYILAIGPKQSHASLQALPGVNEVVERLDEVDVARLF</sequence>
<proteinExistence type="inferred from homology"/>
<evidence type="ECO:0000256" key="4">
    <source>
        <dbReference type="ARBA" id="ARBA00022842"/>
    </source>
</evidence>
<dbReference type="NCBIfam" id="TIGR01509">
    <property type="entry name" value="HAD-SF-IA-v3"/>
    <property type="match status" value="1"/>
</dbReference>
<dbReference type="Proteomes" id="UP000176863">
    <property type="component" value="Unassembled WGS sequence"/>
</dbReference>
<dbReference type="InterPro" id="IPR023214">
    <property type="entry name" value="HAD_sf"/>
</dbReference>
<dbReference type="PANTHER" id="PTHR46193">
    <property type="entry name" value="6-PHOSPHOGLUCONATE PHOSPHATASE"/>
    <property type="match status" value="1"/>
</dbReference>
<keyword evidence="4" id="KW-0460">Magnesium</keyword>
<protein>
    <recommendedName>
        <fullName evidence="8">HAD family phosphatase</fullName>
    </recommendedName>
</protein>
<dbReference type="SFLD" id="SFLDG01129">
    <property type="entry name" value="C1.5:_HAD__Beta-PGM__Phosphata"/>
    <property type="match status" value="1"/>
</dbReference>
<dbReference type="Pfam" id="PF00702">
    <property type="entry name" value="Hydrolase"/>
    <property type="match status" value="1"/>
</dbReference>
<evidence type="ECO:0000313" key="7">
    <source>
        <dbReference type="Proteomes" id="UP000176863"/>
    </source>
</evidence>
<comment type="caution">
    <text evidence="6">The sequence shown here is derived from an EMBL/GenBank/DDBJ whole genome shotgun (WGS) entry which is preliminary data.</text>
</comment>
<dbReference type="GO" id="GO:0003824">
    <property type="term" value="F:catalytic activity"/>
    <property type="evidence" value="ECO:0007669"/>
    <property type="project" value="UniProtKB-ARBA"/>
</dbReference>
<dbReference type="EMBL" id="MFKT01000008">
    <property type="protein sequence ID" value="OGG53797.1"/>
    <property type="molecule type" value="Genomic_DNA"/>
</dbReference>